<name>A0A6G1CDS7_9ORYZ</name>
<evidence type="ECO:0000313" key="3">
    <source>
        <dbReference type="Proteomes" id="UP000479710"/>
    </source>
</evidence>
<proteinExistence type="predicted"/>
<feature type="region of interest" description="Disordered" evidence="1">
    <location>
        <begin position="50"/>
        <end position="70"/>
    </location>
</feature>
<feature type="non-terminal residue" evidence="2">
    <location>
        <position position="1"/>
    </location>
</feature>
<dbReference type="AlphaFoldDB" id="A0A6G1CDS7"/>
<sequence length="105" mass="11846">WISYFFWSEKLIKITRKTKKTTTQQAMGLVGVKPPHFLLRLDAGIPAAGESPLRSTLPSHQQPPSTGCMFHHRLVPNRREAREEERLGLLFCSVGAKTSLLPPRP</sequence>
<dbReference type="Proteomes" id="UP000479710">
    <property type="component" value="Unassembled WGS sequence"/>
</dbReference>
<gene>
    <name evidence="2" type="ORF">E2562_001822</name>
</gene>
<reference evidence="2 3" key="1">
    <citation type="submission" date="2019-11" db="EMBL/GenBank/DDBJ databases">
        <title>Whole genome sequence of Oryza granulata.</title>
        <authorList>
            <person name="Li W."/>
        </authorList>
    </citation>
    <scope>NUCLEOTIDE SEQUENCE [LARGE SCALE GENOMIC DNA]</scope>
    <source>
        <strain evidence="3">cv. Menghai</strain>
        <tissue evidence="2">Leaf</tissue>
    </source>
</reference>
<keyword evidence="3" id="KW-1185">Reference proteome</keyword>
<protein>
    <submittedName>
        <fullName evidence="2">Uncharacterized protein</fullName>
    </submittedName>
</protein>
<organism evidence="2 3">
    <name type="scientific">Oryza meyeriana var. granulata</name>
    <dbReference type="NCBI Taxonomy" id="110450"/>
    <lineage>
        <taxon>Eukaryota</taxon>
        <taxon>Viridiplantae</taxon>
        <taxon>Streptophyta</taxon>
        <taxon>Embryophyta</taxon>
        <taxon>Tracheophyta</taxon>
        <taxon>Spermatophyta</taxon>
        <taxon>Magnoliopsida</taxon>
        <taxon>Liliopsida</taxon>
        <taxon>Poales</taxon>
        <taxon>Poaceae</taxon>
        <taxon>BOP clade</taxon>
        <taxon>Oryzoideae</taxon>
        <taxon>Oryzeae</taxon>
        <taxon>Oryzinae</taxon>
        <taxon>Oryza</taxon>
        <taxon>Oryza meyeriana</taxon>
    </lineage>
</organism>
<feature type="compositionally biased region" description="Polar residues" evidence="1">
    <location>
        <begin position="53"/>
        <end position="65"/>
    </location>
</feature>
<dbReference type="EMBL" id="SPHZ02000009">
    <property type="protein sequence ID" value="KAF0898177.1"/>
    <property type="molecule type" value="Genomic_DNA"/>
</dbReference>
<evidence type="ECO:0000313" key="2">
    <source>
        <dbReference type="EMBL" id="KAF0898177.1"/>
    </source>
</evidence>
<comment type="caution">
    <text evidence="2">The sequence shown here is derived from an EMBL/GenBank/DDBJ whole genome shotgun (WGS) entry which is preliminary data.</text>
</comment>
<evidence type="ECO:0000256" key="1">
    <source>
        <dbReference type="SAM" id="MobiDB-lite"/>
    </source>
</evidence>
<accession>A0A6G1CDS7</accession>